<evidence type="ECO:0000256" key="2">
    <source>
        <dbReference type="ARBA" id="ARBA00022833"/>
    </source>
</evidence>
<dbReference type="GO" id="GO:0008270">
    <property type="term" value="F:zinc ion binding"/>
    <property type="evidence" value="ECO:0007669"/>
    <property type="project" value="UniProtKB-KW"/>
</dbReference>
<evidence type="ECO:0000256" key="1">
    <source>
        <dbReference type="ARBA" id="ARBA00022771"/>
    </source>
</evidence>
<reference evidence="7 8" key="1">
    <citation type="submission" date="2024-10" db="EMBL/GenBank/DDBJ databases">
        <authorList>
            <person name="Kim D."/>
        </authorList>
    </citation>
    <scope>NUCLEOTIDE SEQUENCE [LARGE SCALE GENOMIC DNA]</scope>
    <source>
        <strain evidence="7">Taebaek</strain>
    </source>
</reference>
<name>A0ABD2J9A3_HETSC</name>
<feature type="region of interest" description="Disordered" evidence="5">
    <location>
        <begin position="251"/>
        <end position="286"/>
    </location>
</feature>
<dbReference type="SUPFAM" id="SSF57850">
    <property type="entry name" value="RING/U-box"/>
    <property type="match status" value="1"/>
</dbReference>
<keyword evidence="1 3" id="KW-0479">Metal-binding</keyword>
<dbReference type="SMART" id="SM00184">
    <property type="entry name" value="RING"/>
    <property type="match status" value="1"/>
</dbReference>
<feature type="compositionally biased region" description="Low complexity" evidence="5">
    <location>
        <begin position="255"/>
        <end position="276"/>
    </location>
</feature>
<feature type="coiled-coil region" evidence="4">
    <location>
        <begin position="7"/>
        <end position="34"/>
    </location>
</feature>
<evidence type="ECO:0000256" key="5">
    <source>
        <dbReference type="SAM" id="MobiDB-lite"/>
    </source>
</evidence>
<protein>
    <recommendedName>
        <fullName evidence="6">RING-type domain-containing protein</fullName>
    </recommendedName>
</protein>
<dbReference type="EMBL" id="JBICCN010000185">
    <property type="protein sequence ID" value="KAL3087186.1"/>
    <property type="molecule type" value="Genomic_DNA"/>
</dbReference>
<keyword evidence="2" id="KW-0862">Zinc</keyword>
<keyword evidence="4" id="KW-0175">Coiled coil</keyword>
<evidence type="ECO:0000313" key="7">
    <source>
        <dbReference type="EMBL" id="KAL3087186.1"/>
    </source>
</evidence>
<dbReference type="InterPro" id="IPR001841">
    <property type="entry name" value="Znf_RING"/>
</dbReference>
<comment type="caution">
    <text evidence="7">The sequence shown here is derived from an EMBL/GenBank/DDBJ whole genome shotgun (WGS) entry which is preliminary data.</text>
</comment>
<dbReference type="Pfam" id="PF13920">
    <property type="entry name" value="zf-C3HC4_3"/>
    <property type="match status" value="1"/>
</dbReference>
<evidence type="ECO:0000256" key="4">
    <source>
        <dbReference type="SAM" id="Coils"/>
    </source>
</evidence>
<dbReference type="Gene3D" id="3.30.40.10">
    <property type="entry name" value="Zinc/RING finger domain, C3HC4 (zinc finger)"/>
    <property type="match status" value="1"/>
</dbReference>
<accession>A0ABD2J9A3</accession>
<proteinExistence type="predicted"/>
<evidence type="ECO:0000259" key="6">
    <source>
        <dbReference type="PROSITE" id="PS50089"/>
    </source>
</evidence>
<keyword evidence="8" id="KW-1185">Reference proteome</keyword>
<gene>
    <name evidence="7" type="ORF">niasHS_005425</name>
</gene>
<organism evidence="7 8">
    <name type="scientific">Heterodera schachtii</name>
    <name type="common">Sugarbeet cyst nematode worm</name>
    <name type="synonym">Tylenchus schachtii</name>
    <dbReference type="NCBI Taxonomy" id="97005"/>
    <lineage>
        <taxon>Eukaryota</taxon>
        <taxon>Metazoa</taxon>
        <taxon>Ecdysozoa</taxon>
        <taxon>Nematoda</taxon>
        <taxon>Chromadorea</taxon>
        <taxon>Rhabditida</taxon>
        <taxon>Tylenchina</taxon>
        <taxon>Tylenchomorpha</taxon>
        <taxon>Tylenchoidea</taxon>
        <taxon>Heteroderidae</taxon>
        <taxon>Heteroderinae</taxon>
        <taxon>Heterodera</taxon>
    </lineage>
</organism>
<evidence type="ECO:0000313" key="8">
    <source>
        <dbReference type="Proteomes" id="UP001620645"/>
    </source>
</evidence>
<dbReference type="AlphaFoldDB" id="A0ABD2J9A3"/>
<sequence length="358" mass="39322">MAPQAWRQQLEQRISELEQQLQDVRSAANTTHEALGNTSYVTQHYGERVERLEAWATREIQTPYRPRHAPYIGPLLRRYRQQQHQRRLQNVARTSAREGNAANTAAANANGVATAHHSGVQLNGQTNREQQQQPQHSSSNGQNAGSTLCMCAVCVRQRVAGEVLSDQAGGSGQRQQHQQQEAVFSADPRYDPCGCHNENCDVCTESRRLNRIRERHGLPFGPRQVSERSHRPRGPLTPAVSAAVAMSSRNVGDQNVNGAGVDAAAVDNNNNNNDNNDQPEEGDGTADPWAQLPFRLFWTEECVVCLDTAPRCYGPCGHVSLCVTCAGGLVVNNSRREPVGCPVCRRSAGYFKIVGVGN</sequence>
<dbReference type="InterPro" id="IPR013083">
    <property type="entry name" value="Znf_RING/FYVE/PHD"/>
</dbReference>
<evidence type="ECO:0000256" key="3">
    <source>
        <dbReference type="PROSITE-ProRule" id="PRU00175"/>
    </source>
</evidence>
<feature type="domain" description="RING-type" evidence="6">
    <location>
        <begin position="302"/>
        <end position="345"/>
    </location>
</feature>
<dbReference type="Proteomes" id="UP001620645">
    <property type="component" value="Unassembled WGS sequence"/>
</dbReference>
<feature type="region of interest" description="Disordered" evidence="5">
    <location>
        <begin position="123"/>
        <end position="143"/>
    </location>
</feature>
<dbReference type="PROSITE" id="PS50089">
    <property type="entry name" value="ZF_RING_2"/>
    <property type="match status" value="1"/>
</dbReference>
<keyword evidence="1 3" id="KW-0863">Zinc-finger</keyword>